<dbReference type="Proteomes" id="UP000186308">
    <property type="component" value="Unassembled WGS sequence"/>
</dbReference>
<accession>A0A8G2FCG7</accession>
<keyword evidence="5" id="KW-0067">ATP-binding</keyword>
<dbReference type="EMBL" id="FTNE01000004">
    <property type="protein sequence ID" value="SIQ36989.1"/>
    <property type="molecule type" value="Genomic_DNA"/>
</dbReference>
<dbReference type="InterPro" id="IPR050406">
    <property type="entry name" value="FGGY_Carb_Kinase"/>
</dbReference>
<reference evidence="9 10" key="1">
    <citation type="submission" date="2017-01" db="EMBL/GenBank/DDBJ databases">
        <authorList>
            <person name="Varghese N."/>
            <person name="Submissions S."/>
        </authorList>
    </citation>
    <scope>NUCLEOTIDE SEQUENCE [LARGE SCALE GENOMIC DNA]</scope>
    <source>
        <strain evidence="9 10">ATCC 35905</strain>
    </source>
</reference>
<dbReference type="PANTHER" id="PTHR43095">
    <property type="entry name" value="SUGAR KINASE"/>
    <property type="match status" value="1"/>
</dbReference>
<keyword evidence="2" id="KW-0808">Transferase</keyword>
<name>A0A8G2FCG7_ACIRU</name>
<dbReference type="GO" id="GO:0005524">
    <property type="term" value="F:ATP binding"/>
    <property type="evidence" value="ECO:0007669"/>
    <property type="project" value="UniProtKB-KW"/>
</dbReference>
<dbReference type="OrthoDB" id="9805576at2"/>
<dbReference type="CDD" id="cd07771">
    <property type="entry name" value="ASKHA_NBD_FGGY_RhaB-like"/>
    <property type="match status" value="1"/>
</dbReference>
<dbReference type="GO" id="GO:0008993">
    <property type="term" value="F:rhamnulokinase activity"/>
    <property type="evidence" value="ECO:0007669"/>
    <property type="project" value="InterPro"/>
</dbReference>
<keyword evidence="4 9" id="KW-0418">Kinase</keyword>
<proteinExistence type="inferred from homology"/>
<dbReference type="InterPro" id="IPR013449">
    <property type="entry name" value="Rhamnulokinase"/>
</dbReference>
<evidence type="ECO:0000256" key="6">
    <source>
        <dbReference type="ARBA" id="ARBA00023308"/>
    </source>
</evidence>
<evidence type="ECO:0000313" key="9">
    <source>
        <dbReference type="EMBL" id="SIQ36989.1"/>
    </source>
</evidence>
<dbReference type="AlphaFoldDB" id="A0A8G2FCG7"/>
<dbReference type="SUPFAM" id="SSF53067">
    <property type="entry name" value="Actin-like ATPase domain"/>
    <property type="match status" value="2"/>
</dbReference>
<dbReference type="GO" id="GO:0019301">
    <property type="term" value="P:rhamnose catabolic process"/>
    <property type="evidence" value="ECO:0007669"/>
    <property type="project" value="InterPro"/>
</dbReference>
<dbReference type="InterPro" id="IPR018485">
    <property type="entry name" value="FGGY_C"/>
</dbReference>
<dbReference type="Gene3D" id="3.30.420.40">
    <property type="match status" value="2"/>
</dbReference>
<keyword evidence="6" id="KW-0684">Rhamnose metabolism</keyword>
<evidence type="ECO:0000256" key="5">
    <source>
        <dbReference type="ARBA" id="ARBA00022840"/>
    </source>
</evidence>
<evidence type="ECO:0000313" key="10">
    <source>
        <dbReference type="Proteomes" id="UP000186308"/>
    </source>
</evidence>
<keyword evidence="3" id="KW-0547">Nucleotide-binding</keyword>
<dbReference type="PIRSF" id="PIRSF000538">
    <property type="entry name" value="GlpK"/>
    <property type="match status" value="1"/>
</dbReference>
<feature type="domain" description="Carbohydrate kinase FGGY C-terminal" evidence="8">
    <location>
        <begin position="258"/>
        <end position="445"/>
    </location>
</feature>
<keyword evidence="10" id="KW-1185">Reference proteome</keyword>
<organism evidence="9 10">
    <name type="scientific">Acidiphilium rubrum</name>
    <dbReference type="NCBI Taxonomy" id="526"/>
    <lineage>
        <taxon>Bacteria</taxon>
        <taxon>Pseudomonadati</taxon>
        <taxon>Pseudomonadota</taxon>
        <taxon>Alphaproteobacteria</taxon>
        <taxon>Acetobacterales</taxon>
        <taxon>Acidocellaceae</taxon>
        <taxon>Acidiphilium</taxon>
    </lineage>
</organism>
<dbReference type="Pfam" id="PF02782">
    <property type="entry name" value="FGGY_C"/>
    <property type="match status" value="1"/>
</dbReference>
<sequence length="472" mass="50239">MFGSAARHIAIDLGASGGRVALGAVEGGRLSFDILHRFPNRAVPLGASLYWNMLELWREIRHGLRIASGQGPVASIGVTTWGVDYALFDADALTIGMVHSHRDRRTEGVIDTLDETMPRADLYQATGVQFLPINTLPQLLAAKRASPDLFSRATRFLMLPDLIHYWLCGVVACEHTNASTTQLYDPVRRDWSNTVLTAFGIPRAMFPNLVEPGTILGPLLPAIAADTGLVGTIVIAPATHDTASAIAAIPAEAGEDWAYISSGTWCLAGIERPRPLISEAARRANITNEQGIAGTTRLLKNTSGLFILQECLRAWGDPPIEPILQDAAALCSDVAIDPTEPEFAHPGVTMPDRILRWCAACGVVLDPTPAVITRAVLRGLAASVAASLAEIDQVADHHTNRIHIVGGGSRIDLLCQAIADCTNATVIAGPVEATTAGNLLVQAASIGVIAPGAIRPVMRATADLRRFIPTTR</sequence>
<dbReference type="Pfam" id="PF00370">
    <property type="entry name" value="FGGY_N"/>
    <property type="match status" value="1"/>
</dbReference>
<dbReference type="RefSeq" id="WP_029310412.1">
    <property type="nucleotide sequence ID" value="NZ_FTNE01000004.1"/>
</dbReference>
<dbReference type="InterPro" id="IPR043129">
    <property type="entry name" value="ATPase_NBD"/>
</dbReference>
<evidence type="ECO:0000256" key="4">
    <source>
        <dbReference type="ARBA" id="ARBA00022777"/>
    </source>
</evidence>
<dbReference type="InterPro" id="IPR000577">
    <property type="entry name" value="Carb_kinase_FGGY"/>
</dbReference>
<protein>
    <submittedName>
        <fullName evidence="9">Rhamnulokinase</fullName>
    </submittedName>
</protein>
<evidence type="ECO:0000256" key="2">
    <source>
        <dbReference type="ARBA" id="ARBA00022679"/>
    </source>
</evidence>
<evidence type="ECO:0000256" key="1">
    <source>
        <dbReference type="ARBA" id="ARBA00009156"/>
    </source>
</evidence>
<evidence type="ECO:0000259" key="7">
    <source>
        <dbReference type="Pfam" id="PF00370"/>
    </source>
</evidence>
<evidence type="ECO:0000259" key="8">
    <source>
        <dbReference type="Pfam" id="PF02782"/>
    </source>
</evidence>
<comment type="similarity">
    <text evidence="1">Belongs to the FGGY kinase family.</text>
</comment>
<gene>
    <name evidence="9" type="ORF">SAMN05421828_10415</name>
</gene>
<dbReference type="InterPro" id="IPR018484">
    <property type="entry name" value="FGGY_N"/>
</dbReference>
<comment type="caution">
    <text evidence="9">The sequence shown here is derived from an EMBL/GenBank/DDBJ whole genome shotgun (WGS) entry which is preliminary data.</text>
</comment>
<evidence type="ECO:0000256" key="3">
    <source>
        <dbReference type="ARBA" id="ARBA00022741"/>
    </source>
</evidence>
<dbReference type="PANTHER" id="PTHR43095:SF5">
    <property type="entry name" value="XYLULOSE KINASE"/>
    <property type="match status" value="1"/>
</dbReference>
<feature type="domain" description="Carbohydrate kinase FGGY N-terminal" evidence="7">
    <location>
        <begin position="9"/>
        <end position="246"/>
    </location>
</feature>